<protein>
    <submittedName>
        <fullName evidence="2">Uncharacterized protein</fullName>
    </submittedName>
</protein>
<sequence>MSQLKTLIILLGLLSLSSAFLINGYIHCDGTQDESIQAELIFKNISIPLDSNGHFQLEVPDNTFVFFRILHPGCHFETSLLETYPGCKRNYHFQGMKKSLWTRKMVLLMAVVFNLVVLVTGCLLWWFKDPILKLTNRDGINYAEAGKENV</sequence>
<evidence type="ECO:0000313" key="3">
    <source>
        <dbReference type="Proteomes" id="UP001152799"/>
    </source>
</evidence>
<evidence type="ECO:0000313" key="2">
    <source>
        <dbReference type="EMBL" id="CAG9763245.1"/>
    </source>
</evidence>
<proteinExistence type="predicted"/>
<name>A0A9N9MEI6_9CUCU</name>
<dbReference type="AlphaFoldDB" id="A0A9N9MEI6"/>
<gene>
    <name evidence="2" type="ORF">CEUTPL_LOCUS3913</name>
</gene>
<keyword evidence="1" id="KW-0812">Transmembrane</keyword>
<feature type="transmembrane region" description="Helical" evidence="1">
    <location>
        <begin position="106"/>
        <end position="127"/>
    </location>
</feature>
<keyword evidence="1" id="KW-0472">Membrane</keyword>
<evidence type="ECO:0000256" key="1">
    <source>
        <dbReference type="SAM" id="Phobius"/>
    </source>
</evidence>
<organism evidence="2 3">
    <name type="scientific">Ceutorhynchus assimilis</name>
    <name type="common">cabbage seed weevil</name>
    <dbReference type="NCBI Taxonomy" id="467358"/>
    <lineage>
        <taxon>Eukaryota</taxon>
        <taxon>Metazoa</taxon>
        <taxon>Ecdysozoa</taxon>
        <taxon>Arthropoda</taxon>
        <taxon>Hexapoda</taxon>
        <taxon>Insecta</taxon>
        <taxon>Pterygota</taxon>
        <taxon>Neoptera</taxon>
        <taxon>Endopterygota</taxon>
        <taxon>Coleoptera</taxon>
        <taxon>Polyphaga</taxon>
        <taxon>Cucujiformia</taxon>
        <taxon>Curculionidae</taxon>
        <taxon>Ceutorhynchinae</taxon>
        <taxon>Ceutorhynchus</taxon>
    </lineage>
</organism>
<keyword evidence="1" id="KW-1133">Transmembrane helix</keyword>
<accession>A0A9N9MEI6</accession>
<keyword evidence="3" id="KW-1185">Reference proteome</keyword>
<dbReference type="EMBL" id="OU892289">
    <property type="protein sequence ID" value="CAG9763245.1"/>
    <property type="molecule type" value="Genomic_DNA"/>
</dbReference>
<dbReference type="Proteomes" id="UP001152799">
    <property type="component" value="Chromosome 13"/>
</dbReference>
<reference evidence="2" key="1">
    <citation type="submission" date="2022-01" db="EMBL/GenBank/DDBJ databases">
        <authorList>
            <person name="King R."/>
        </authorList>
    </citation>
    <scope>NUCLEOTIDE SEQUENCE</scope>
</reference>
<feature type="transmembrane region" description="Helical" evidence="1">
    <location>
        <begin position="6"/>
        <end position="26"/>
    </location>
</feature>